<sequence length="80" mass="8758">MDTEESKDDQGGLTDKEEPSDVGREPGAQSKHLDMGKQARGRGLDDEGSEEKEANGQRWTQSEALCNPKDSGVQQARKKV</sequence>
<feature type="compositionally biased region" description="Basic and acidic residues" evidence="1">
    <location>
        <begin position="8"/>
        <end position="24"/>
    </location>
</feature>
<feature type="compositionally biased region" description="Basic and acidic residues" evidence="1">
    <location>
        <begin position="31"/>
        <end position="55"/>
    </location>
</feature>
<protein>
    <submittedName>
        <fullName evidence="2">Uncharacterized protein</fullName>
    </submittedName>
</protein>
<evidence type="ECO:0000313" key="2">
    <source>
        <dbReference type="EMBL" id="KIK77384.1"/>
    </source>
</evidence>
<organism evidence="2 3">
    <name type="scientific">Paxillus rubicundulus Ve08.2h10</name>
    <dbReference type="NCBI Taxonomy" id="930991"/>
    <lineage>
        <taxon>Eukaryota</taxon>
        <taxon>Fungi</taxon>
        <taxon>Dikarya</taxon>
        <taxon>Basidiomycota</taxon>
        <taxon>Agaricomycotina</taxon>
        <taxon>Agaricomycetes</taxon>
        <taxon>Agaricomycetidae</taxon>
        <taxon>Boletales</taxon>
        <taxon>Paxilineae</taxon>
        <taxon>Paxillaceae</taxon>
        <taxon>Paxillus</taxon>
    </lineage>
</organism>
<dbReference type="HOGENOM" id="CLU_164202_2_0_1"/>
<reference evidence="3" key="2">
    <citation type="submission" date="2015-01" db="EMBL/GenBank/DDBJ databases">
        <title>Evolutionary Origins and Diversification of the Mycorrhizal Mutualists.</title>
        <authorList>
            <consortium name="DOE Joint Genome Institute"/>
            <consortium name="Mycorrhizal Genomics Consortium"/>
            <person name="Kohler A."/>
            <person name="Kuo A."/>
            <person name="Nagy L.G."/>
            <person name="Floudas D."/>
            <person name="Copeland A."/>
            <person name="Barry K.W."/>
            <person name="Cichocki N."/>
            <person name="Veneault-Fourrey C."/>
            <person name="LaButti K."/>
            <person name="Lindquist E.A."/>
            <person name="Lipzen A."/>
            <person name="Lundell T."/>
            <person name="Morin E."/>
            <person name="Murat C."/>
            <person name="Riley R."/>
            <person name="Ohm R."/>
            <person name="Sun H."/>
            <person name="Tunlid A."/>
            <person name="Henrissat B."/>
            <person name="Grigoriev I.V."/>
            <person name="Hibbett D.S."/>
            <person name="Martin F."/>
        </authorList>
    </citation>
    <scope>NUCLEOTIDE SEQUENCE [LARGE SCALE GENOMIC DNA]</scope>
    <source>
        <strain evidence="3">Ve08.2h10</strain>
    </source>
</reference>
<dbReference type="InParanoid" id="A0A0D0DA71"/>
<keyword evidence="3" id="KW-1185">Reference proteome</keyword>
<accession>A0A0D0DA71</accession>
<evidence type="ECO:0000256" key="1">
    <source>
        <dbReference type="SAM" id="MobiDB-lite"/>
    </source>
</evidence>
<reference evidence="2 3" key="1">
    <citation type="submission" date="2014-04" db="EMBL/GenBank/DDBJ databases">
        <authorList>
            <consortium name="DOE Joint Genome Institute"/>
            <person name="Kuo A."/>
            <person name="Kohler A."/>
            <person name="Jargeat P."/>
            <person name="Nagy L.G."/>
            <person name="Floudas D."/>
            <person name="Copeland A."/>
            <person name="Barry K.W."/>
            <person name="Cichocki N."/>
            <person name="Veneault-Fourrey C."/>
            <person name="LaButti K."/>
            <person name="Lindquist E.A."/>
            <person name="Lipzen A."/>
            <person name="Lundell T."/>
            <person name="Morin E."/>
            <person name="Murat C."/>
            <person name="Sun H."/>
            <person name="Tunlid A."/>
            <person name="Henrissat B."/>
            <person name="Grigoriev I.V."/>
            <person name="Hibbett D.S."/>
            <person name="Martin F."/>
            <person name="Nordberg H.P."/>
            <person name="Cantor M.N."/>
            <person name="Hua S.X."/>
        </authorList>
    </citation>
    <scope>NUCLEOTIDE SEQUENCE [LARGE SCALE GENOMIC DNA]</scope>
    <source>
        <strain evidence="2 3">Ve08.2h10</strain>
    </source>
</reference>
<name>A0A0D0DA71_9AGAM</name>
<gene>
    <name evidence="2" type="ORF">PAXRUDRAFT_17536</name>
</gene>
<feature type="region of interest" description="Disordered" evidence="1">
    <location>
        <begin position="1"/>
        <end position="80"/>
    </location>
</feature>
<dbReference type="EMBL" id="KN827010">
    <property type="protein sequence ID" value="KIK77384.1"/>
    <property type="molecule type" value="Genomic_DNA"/>
</dbReference>
<dbReference type="Proteomes" id="UP000054538">
    <property type="component" value="Unassembled WGS sequence"/>
</dbReference>
<evidence type="ECO:0000313" key="3">
    <source>
        <dbReference type="Proteomes" id="UP000054538"/>
    </source>
</evidence>
<dbReference type="AlphaFoldDB" id="A0A0D0DA71"/>
<proteinExistence type="predicted"/>